<comment type="caution">
    <text evidence="3">The sequence shown here is derived from an EMBL/GenBank/DDBJ whole genome shotgun (WGS) entry which is preliminary data.</text>
</comment>
<dbReference type="EMBL" id="JAPUFD010000008">
    <property type="protein sequence ID" value="MDI1488733.1"/>
    <property type="molecule type" value="Genomic_DNA"/>
</dbReference>
<dbReference type="AlphaFoldDB" id="A0AA43TUN4"/>
<dbReference type="InterPro" id="IPR036047">
    <property type="entry name" value="F-box-like_dom_sf"/>
</dbReference>
<dbReference type="InterPro" id="IPR001810">
    <property type="entry name" value="F-box_dom"/>
</dbReference>
<gene>
    <name evidence="3" type="ORF">OHK93_008009</name>
</gene>
<name>A0AA43TUN4_9LECA</name>
<feature type="domain" description="F-box" evidence="2">
    <location>
        <begin position="6"/>
        <end position="55"/>
    </location>
</feature>
<evidence type="ECO:0000259" key="2">
    <source>
        <dbReference type="PROSITE" id="PS50181"/>
    </source>
</evidence>
<sequence>MQGKQGVGLLDLPNEILLQALSSIPTLTLLRRRLVNHHFRDLIERIIRKRLLATIALNNWRLIIECYHPSRSQTEQYFFCDYQGTPGLDHSLDEKCESGLMSLLSYFKPTKETPERSFVRPHPAGDIPGSRTMDQPPRPKRTAADPVRRDVNLESHENFSQLMFDASLVKLGPKKGVFDAVADILDRRPIRIFRNWLSEQAKVTVSKDSPSNAQKPGAQLLWVDESTKRAGLEVEVREKRWRSAMPILISRDEDQAMSYSMDLQGQSHRKSSCMLG</sequence>
<protein>
    <recommendedName>
        <fullName evidence="2">F-box domain-containing protein</fullName>
    </recommendedName>
</protein>
<dbReference type="Pfam" id="PF00646">
    <property type="entry name" value="F-box"/>
    <property type="match status" value="1"/>
</dbReference>
<organism evidence="3 4">
    <name type="scientific">Ramalina farinacea</name>
    <dbReference type="NCBI Taxonomy" id="258253"/>
    <lineage>
        <taxon>Eukaryota</taxon>
        <taxon>Fungi</taxon>
        <taxon>Dikarya</taxon>
        <taxon>Ascomycota</taxon>
        <taxon>Pezizomycotina</taxon>
        <taxon>Lecanoromycetes</taxon>
        <taxon>OSLEUM clade</taxon>
        <taxon>Lecanoromycetidae</taxon>
        <taxon>Lecanorales</taxon>
        <taxon>Lecanorineae</taxon>
        <taxon>Ramalinaceae</taxon>
        <taxon>Ramalina</taxon>
    </lineage>
</organism>
<accession>A0AA43TUN4</accession>
<dbReference type="Proteomes" id="UP001161017">
    <property type="component" value="Unassembled WGS sequence"/>
</dbReference>
<evidence type="ECO:0000256" key="1">
    <source>
        <dbReference type="SAM" id="MobiDB-lite"/>
    </source>
</evidence>
<evidence type="ECO:0000313" key="4">
    <source>
        <dbReference type="Proteomes" id="UP001161017"/>
    </source>
</evidence>
<feature type="region of interest" description="Disordered" evidence="1">
    <location>
        <begin position="112"/>
        <end position="144"/>
    </location>
</feature>
<dbReference type="SUPFAM" id="SSF81383">
    <property type="entry name" value="F-box domain"/>
    <property type="match status" value="1"/>
</dbReference>
<evidence type="ECO:0000313" key="3">
    <source>
        <dbReference type="EMBL" id="MDI1488733.1"/>
    </source>
</evidence>
<reference evidence="3" key="1">
    <citation type="journal article" date="2023" name="Genome Biol. Evol.">
        <title>First Whole Genome Sequence and Flow Cytometry Genome Size Data for the Lichen-Forming Fungus Ramalina farinacea (Ascomycota).</title>
        <authorList>
            <person name="Llewellyn T."/>
            <person name="Mian S."/>
            <person name="Hill R."/>
            <person name="Leitch I.J."/>
            <person name="Gaya E."/>
        </authorList>
    </citation>
    <scope>NUCLEOTIDE SEQUENCE</scope>
    <source>
        <strain evidence="3">LIQ254RAFAR</strain>
    </source>
</reference>
<dbReference type="PROSITE" id="PS50181">
    <property type="entry name" value="FBOX"/>
    <property type="match status" value="1"/>
</dbReference>
<proteinExistence type="predicted"/>
<keyword evidence="4" id="KW-1185">Reference proteome</keyword>